<sequence>MEKKTSFPLSYESDGVMGKKSKKRSNSRKTEKNDRDFFNTTPSSE</sequence>
<dbReference type="PATRIC" id="fig|153151.4.peg.472"/>
<reference evidence="2 3" key="1">
    <citation type="submission" date="2016-01" db="EMBL/GenBank/DDBJ databases">
        <title>Draft Genome Sequences of Seven Thermophilic Sporeformers Isolated from Foods.</title>
        <authorList>
            <person name="Berendsen E.M."/>
            <person name="Wells-Bennik M.H."/>
            <person name="Krawcyk A.O."/>
            <person name="De Jong A."/>
            <person name="Holsappel S."/>
            <person name="Eijlander R.T."/>
            <person name="Kuipers O.P."/>
        </authorList>
    </citation>
    <scope>NUCLEOTIDE SEQUENCE [LARGE SCALE GENOMIC DNA]</scope>
    <source>
        <strain evidence="2 3">B4110</strain>
    </source>
</reference>
<gene>
    <name evidence="2" type="ORF">B4110_2007</name>
</gene>
<dbReference type="GeneID" id="94899917"/>
<evidence type="ECO:0000256" key="1">
    <source>
        <dbReference type="SAM" id="MobiDB-lite"/>
    </source>
</evidence>
<evidence type="ECO:0000313" key="3">
    <source>
        <dbReference type="Proteomes" id="UP000075324"/>
    </source>
</evidence>
<name>A0A150N6R9_9BACL</name>
<comment type="caution">
    <text evidence="2">The sequence shown here is derived from an EMBL/GenBank/DDBJ whole genome shotgun (WGS) entry which is preliminary data.</text>
</comment>
<accession>A0A150N6R9</accession>
<dbReference type="EMBL" id="LQYW01000014">
    <property type="protein sequence ID" value="KYD32385.1"/>
    <property type="molecule type" value="Genomic_DNA"/>
</dbReference>
<evidence type="ECO:0000313" key="2">
    <source>
        <dbReference type="EMBL" id="KYD32385.1"/>
    </source>
</evidence>
<feature type="region of interest" description="Disordered" evidence="1">
    <location>
        <begin position="1"/>
        <end position="45"/>
    </location>
</feature>
<organism evidence="2 3">
    <name type="scientific">Parageobacillus toebii</name>
    <dbReference type="NCBI Taxonomy" id="153151"/>
    <lineage>
        <taxon>Bacteria</taxon>
        <taxon>Bacillati</taxon>
        <taxon>Bacillota</taxon>
        <taxon>Bacilli</taxon>
        <taxon>Bacillales</taxon>
        <taxon>Anoxybacillaceae</taxon>
        <taxon>Parageobacillus</taxon>
    </lineage>
</organism>
<dbReference type="Proteomes" id="UP000075324">
    <property type="component" value="Unassembled WGS sequence"/>
</dbReference>
<protein>
    <submittedName>
        <fullName evidence="2">Uncharacterized protein</fullName>
    </submittedName>
</protein>
<feature type="compositionally biased region" description="Basic and acidic residues" evidence="1">
    <location>
        <begin position="28"/>
        <end position="37"/>
    </location>
</feature>
<dbReference type="AlphaFoldDB" id="A0A150N6R9"/>
<dbReference type="RefSeq" id="WP_015864055.1">
    <property type="nucleotide sequence ID" value="NZ_CP070511.1"/>
</dbReference>
<proteinExistence type="predicted"/>